<protein>
    <recommendedName>
        <fullName evidence="13">Phosphoglucomutase</fullName>
    </recommendedName>
</protein>
<organism evidence="11 12">
    <name type="scientific">Batrachochytrium salamandrivorans</name>
    <dbReference type="NCBI Taxonomy" id="1357716"/>
    <lineage>
        <taxon>Eukaryota</taxon>
        <taxon>Fungi</taxon>
        <taxon>Fungi incertae sedis</taxon>
        <taxon>Chytridiomycota</taxon>
        <taxon>Chytridiomycota incertae sedis</taxon>
        <taxon>Chytridiomycetes</taxon>
        <taxon>Rhizophydiales</taxon>
        <taxon>Rhizophydiales incertae sedis</taxon>
        <taxon>Batrachochytrium</taxon>
    </lineage>
</organism>
<proteinExistence type="inferred from homology"/>
<keyword evidence="6" id="KW-0413">Isomerase</keyword>
<dbReference type="InterPro" id="IPR005844">
    <property type="entry name" value="A-D-PHexomutase_a/b/a-I"/>
</dbReference>
<dbReference type="InterPro" id="IPR016055">
    <property type="entry name" value="A-D-PHexomutase_a/b/a-I/II/III"/>
</dbReference>
<evidence type="ECO:0000256" key="6">
    <source>
        <dbReference type="ARBA" id="ARBA00023235"/>
    </source>
</evidence>
<dbReference type="InterPro" id="IPR036900">
    <property type="entry name" value="A-D-PHexomutase_C_sf"/>
</dbReference>
<dbReference type="SUPFAM" id="SSF55957">
    <property type="entry name" value="Phosphoglucomutase, C-terminal domain"/>
    <property type="match status" value="1"/>
</dbReference>
<dbReference type="PROSITE" id="PS00710">
    <property type="entry name" value="PGM_PMM"/>
    <property type="match status" value="1"/>
</dbReference>
<dbReference type="EMBL" id="JAFCIX010000093">
    <property type="protein sequence ID" value="KAH6598861.1"/>
    <property type="molecule type" value="Genomic_DNA"/>
</dbReference>
<keyword evidence="5 7" id="KW-0460">Magnesium</keyword>
<dbReference type="Gene3D" id="3.40.120.10">
    <property type="entry name" value="Alpha-D-Glucose-1,6-Bisphosphate, subunit A, domain 3"/>
    <property type="match status" value="3"/>
</dbReference>
<dbReference type="Pfam" id="PF02878">
    <property type="entry name" value="PGM_PMM_I"/>
    <property type="match status" value="1"/>
</dbReference>
<feature type="domain" description="Alpha-D-phosphohexomutase alpha/beta/alpha" evidence="9">
    <location>
        <begin position="214"/>
        <end position="319"/>
    </location>
</feature>
<keyword evidence="3" id="KW-0597">Phosphoprotein</keyword>
<gene>
    <name evidence="11" type="ORF">BASA50_003368</name>
</gene>
<comment type="caution">
    <text evidence="11">The sequence shown here is derived from an EMBL/GenBank/DDBJ whole genome shotgun (WGS) entry which is preliminary data.</text>
</comment>
<dbReference type="InterPro" id="IPR005845">
    <property type="entry name" value="A-D-PHexomutase_a/b/a-II"/>
</dbReference>
<evidence type="ECO:0000256" key="3">
    <source>
        <dbReference type="ARBA" id="ARBA00022553"/>
    </source>
</evidence>
<evidence type="ECO:0000256" key="4">
    <source>
        <dbReference type="ARBA" id="ARBA00022723"/>
    </source>
</evidence>
<dbReference type="PANTHER" id="PTHR45745">
    <property type="entry name" value="PHOSPHOMANNOMUTASE 45A"/>
    <property type="match status" value="1"/>
</dbReference>
<dbReference type="Pfam" id="PF02880">
    <property type="entry name" value="PGM_PMM_III"/>
    <property type="match status" value="1"/>
</dbReference>
<comment type="similarity">
    <text evidence="2 7">Belongs to the phosphohexose mutase family.</text>
</comment>
<dbReference type="PANTHER" id="PTHR45745:SF1">
    <property type="entry name" value="PHOSPHOGLUCOMUTASE 2B-RELATED"/>
    <property type="match status" value="1"/>
</dbReference>
<feature type="domain" description="Alpha-D-phosphohexomutase alpha/beta/alpha" evidence="10">
    <location>
        <begin position="329"/>
        <end position="455"/>
    </location>
</feature>
<reference evidence="11 12" key="1">
    <citation type="submission" date="2021-02" db="EMBL/GenBank/DDBJ databases">
        <title>Variation within the Batrachochytrium salamandrivorans European outbreak.</title>
        <authorList>
            <person name="Kelly M."/>
            <person name="Pasmans F."/>
            <person name="Shea T.P."/>
            <person name="Munoz J.F."/>
            <person name="Carranza S."/>
            <person name="Cuomo C.A."/>
            <person name="Martel A."/>
        </authorList>
    </citation>
    <scope>NUCLEOTIDE SEQUENCE [LARGE SCALE GENOMIC DNA]</scope>
    <source>
        <strain evidence="11 12">AMFP18/2</strain>
    </source>
</reference>
<evidence type="ECO:0000259" key="9">
    <source>
        <dbReference type="Pfam" id="PF02879"/>
    </source>
</evidence>
<dbReference type="Proteomes" id="UP001648503">
    <property type="component" value="Unassembled WGS sequence"/>
</dbReference>
<evidence type="ECO:0000313" key="12">
    <source>
        <dbReference type="Proteomes" id="UP001648503"/>
    </source>
</evidence>
<dbReference type="InterPro" id="IPR005846">
    <property type="entry name" value="A-D-PHexomutase_a/b/a-III"/>
</dbReference>
<evidence type="ECO:0000256" key="7">
    <source>
        <dbReference type="RuleBase" id="RU004326"/>
    </source>
</evidence>
<sequence length="599" mass="66175">MLHPLQTAAVALAKEYLELDQNKVTRSEIQNLLDAGDYERLHKLLSTTMEFGTAGLRAEMGAGYSRMNELTVIQASQGVCAYYLDIVPDFKTKGVVIGHDHRHNSDAFARVTAAVFASKGVKVYYYKDLVHTPMVPFGVTSLGAGCGIMITASHNPKKDNGYKLYAENGCQIISPHDSRITLEIRKNSTPWTWDLELVDKSPLVSDPIEQMRPAYFSKLKSLSVFGAKNATQNVKFCYTAMHGVGLAPAMQVFETFGIPPFYPVLEQVQPDPEFPTVAYPNPEEGKGALILAMNTADKHGANVIFANDPDADRLAIAEKKPNGEWYIFNGNEIGVIIATLVLESLRMSGGVKRPLAMLTTTVSMHMLKKVAEKEGFRFEETLTGFKWLGNRAIELEKEGFQVAFAYEEAIGFMVGDAVHDKDGVSALGVVAEWANHLYSEGKSLHGHLLSLYEKYGYFTSNNGYFICHDQALINTIFEDIRYGKDRKAAEAGSEFPFALQYPETIGGSKVVWVRDLTVGYDSAQPDKKPTLPVSASAQMLTLELENGALITLRTSGTEPKIKYYTELRATTLAQAKQDLQTVVDSMIENCLCPKQNNLV</sequence>
<comment type="cofactor">
    <cofactor evidence="1">
        <name>Mg(2+)</name>
        <dbReference type="ChEBI" id="CHEBI:18420"/>
    </cofactor>
</comment>
<name>A0ABQ8FIH6_9FUNG</name>
<dbReference type="InterPro" id="IPR016066">
    <property type="entry name" value="A-D-PHexomutase_CS"/>
</dbReference>
<evidence type="ECO:0000256" key="2">
    <source>
        <dbReference type="ARBA" id="ARBA00010231"/>
    </source>
</evidence>
<dbReference type="Pfam" id="PF02879">
    <property type="entry name" value="PGM_PMM_II"/>
    <property type="match status" value="1"/>
</dbReference>
<evidence type="ECO:0000259" key="8">
    <source>
        <dbReference type="Pfam" id="PF02878"/>
    </source>
</evidence>
<accession>A0ABQ8FIH6</accession>
<dbReference type="CDD" id="cd05799">
    <property type="entry name" value="PGM2"/>
    <property type="match status" value="1"/>
</dbReference>
<evidence type="ECO:0000256" key="5">
    <source>
        <dbReference type="ARBA" id="ARBA00022842"/>
    </source>
</evidence>
<evidence type="ECO:0008006" key="13">
    <source>
        <dbReference type="Google" id="ProtNLM"/>
    </source>
</evidence>
<feature type="domain" description="Alpha-D-phosphohexomutase alpha/beta/alpha" evidence="8">
    <location>
        <begin position="49"/>
        <end position="188"/>
    </location>
</feature>
<evidence type="ECO:0000313" key="11">
    <source>
        <dbReference type="EMBL" id="KAH6598861.1"/>
    </source>
</evidence>
<evidence type="ECO:0000259" key="10">
    <source>
        <dbReference type="Pfam" id="PF02880"/>
    </source>
</evidence>
<evidence type="ECO:0000256" key="1">
    <source>
        <dbReference type="ARBA" id="ARBA00001946"/>
    </source>
</evidence>
<dbReference type="SUPFAM" id="SSF53738">
    <property type="entry name" value="Phosphoglucomutase, first 3 domains"/>
    <property type="match status" value="3"/>
</dbReference>
<keyword evidence="4 7" id="KW-0479">Metal-binding</keyword>
<keyword evidence="12" id="KW-1185">Reference proteome</keyword>